<evidence type="ECO:0000313" key="3">
    <source>
        <dbReference type="Proteomes" id="UP000663856"/>
    </source>
</evidence>
<dbReference type="Proteomes" id="UP000663856">
    <property type="component" value="Unassembled WGS sequence"/>
</dbReference>
<dbReference type="EMBL" id="CAJNRF010008209">
    <property type="protein sequence ID" value="CAF2099470.1"/>
    <property type="molecule type" value="Genomic_DNA"/>
</dbReference>
<evidence type="ECO:0000256" key="1">
    <source>
        <dbReference type="SAM" id="MobiDB-lite"/>
    </source>
</evidence>
<dbReference type="AlphaFoldDB" id="A0A816U7K5"/>
<gene>
    <name evidence="2" type="ORF">WKI299_LOCUS19921</name>
</gene>
<accession>A0A816U7K5</accession>
<reference evidence="2" key="1">
    <citation type="submission" date="2021-02" db="EMBL/GenBank/DDBJ databases">
        <authorList>
            <person name="Nowell W R."/>
        </authorList>
    </citation>
    <scope>NUCLEOTIDE SEQUENCE</scope>
</reference>
<proteinExistence type="predicted"/>
<feature type="compositionally biased region" description="Low complexity" evidence="1">
    <location>
        <begin position="258"/>
        <end position="268"/>
    </location>
</feature>
<evidence type="ECO:0000313" key="2">
    <source>
        <dbReference type="EMBL" id="CAF2099470.1"/>
    </source>
</evidence>
<protein>
    <submittedName>
        <fullName evidence="2">Uncharacterized protein</fullName>
    </submittedName>
</protein>
<sequence>MATSHLTNNVVEKKWNGLPRFVGPFSHRLMGFQLPRLVEQSVPSQVAKSEVRVHIKVDVDTKGKSQANNGPILIVDRRSQQHQLPLFGVGDQDDSDDSLRWQSYDEYYDDVDEEADDFRSDEQKYEDSESDQVIHELFLTVEKANRAKLTDLEIIIDISMSTIIRQRNDIVDFRPIQIDGPKYHGYRWKPMVRLELNEKGEFILPFSRRVIDVGFLLCPRVPSGCVHCGCINFENKSDSYHILKNLDDDDGSIAMSASSTTSDDYISNSDDDDDDSNGIVSSRSYSPFDYDPFQSYDYEC</sequence>
<comment type="caution">
    <text evidence="2">The sequence shown here is derived from an EMBL/GenBank/DDBJ whole genome shotgun (WGS) entry which is preliminary data.</text>
</comment>
<name>A0A816U7K5_9BILA</name>
<feature type="region of interest" description="Disordered" evidence="1">
    <location>
        <begin position="258"/>
        <end position="296"/>
    </location>
</feature>
<organism evidence="2 3">
    <name type="scientific">Rotaria magnacalcarata</name>
    <dbReference type="NCBI Taxonomy" id="392030"/>
    <lineage>
        <taxon>Eukaryota</taxon>
        <taxon>Metazoa</taxon>
        <taxon>Spiralia</taxon>
        <taxon>Gnathifera</taxon>
        <taxon>Rotifera</taxon>
        <taxon>Eurotatoria</taxon>
        <taxon>Bdelloidea</taxon>
        <taxon>Philodinida</taxon>
        <taxon>Philodinidae</taxon>
        <taxon>Rotaria</taxon>
    </lineage>
</organism>